<name>A0A395SH76_FUSSP</name>
<accession>A0A395SH76</accession>
<dbReference type="STRING" id="5514.A0A395SH76"/>
<sequence length="964" mass="107382">MGLETLLSERLRSSETRWPLGKQEVETAIYDVEQLTQAITEILASKLMDLDKGAKDEQQRSVLGDSPPFAEATSDPHAAQHNVKDFAQTCEDLGWGSSTGGKIDGFSLDRGVQVGQGRQQVSLPSSAPPPVLDMGLSDAQSVDGDHYSSEYPAAVQSDSGYESMKSDQNGRLTSLLLGNGLTISQSGNENEYVPILNHQTSDDDFDDSTTTYSESLSIPADDLDTYKSELSDRLFQDISKINPTFDSLDTLNDALPPLLRSFALRLGSADSTKTEREVMMFVHKHREDITATFKDVVKDKDNQESSFQCSDKTKTTGGIDIEKWLDGLKTELNDDKSTTHHPVSSQDYIEEQPSLLDIRGYREAALTSVAYRWLLASLVTKLTMGLVNEGLDVSSLLHHKLLNHFEKSRSVSKREPAKRYFMTFVADWNPTAFLSQQFPNNPDTGRLLDETLTITGSSTDAQILPCSEYLKQTWPTTGPTLLALLRAALKSNDDVSGELEDKSFIKCQFSNSALEIAVEGITDSIAIIGEQIGWLGAALRSSCFESGLATCYPDFQFSSPGTATARCFIRYPLVPLAFRSTDNAAGQCWHGIFHNPIVVAGYPIPKRRQYATGLEIPLNVMAGLSYSTALVPTGRMNDMILWHLYYSDNGSRLPYPDPQGLDRAAEMDYDIKASKLERPGKEFALEKITFSVGQFVTGGCQFAIGRKDCHIQITQGSFINKLKWLDKKFVTLWDVEDERGWLINGNAALLHLLRSYLQDSLTDKFKSEFHFQPTSFQESRNPHSADSVLEVLLNEANQKLELYDNDISIHNGQPIASRTTIKDRIDELYETLEKLIDFQATSESSSKGLNAKPYFQDYLHGWDFMDIATNRSPFFLRKATFGLSMLGWPDMTRSISAITLFGKGFGDLIQATDTPAHGACRITPEQLSAGEQRYVGATQHYQFFLAILVHSSFIQNEFAWIEYL</sequence>
<proteinExistence type="predicted"/>
<reference evidence="2 3" key="1">
    <citation type="journal article" date="2018" name="PLoS Pathog.">
        <title>Evolution of structural diversity of trichothecenes, a family of toxins produced by plant pathogenic and entomopathogenic fungi.</title>
        <authorList>
            <person name="Proctor R.H."/>
            <person name="McCormick S.P."/>
            <person name="Kim H.S."/>
            <person name="Cardoza R.E."/>
            <person name="Stanley A.M."/>
            <person name="Lindo L."/>
            <person name="Kelly A."/>
            <person name="Brown D.W."/>
            <person name="Lee T."/>
            <person name="Vaughan M.M."/>
            <person name="Alexander N.J."/>
            <person name="Busman M."/>
            <person name="Gutierrez S."/>
        </authorList>
    </citation>
    <scope>NUCLEOTIDE SEQUENCE [LARGE SCALE GENOMIC DNA]</scope>
    <source>
        <strain evidence="2 3">NRRL 3299</strain>
    </source>
</reference>
<keyword evidence="3" id="KW-1185">Reference proteome</keyword>
<comment type="caution">
    <text evidence="2">The sequence shown here is derived from an EMBL/GenBank/DDBJ whole genome shotgun (WGS) entry which is preliminary data.</text>
</comment>
<organism evidence="2 3">
    <name type="scientific">Fusarium sporotrichioides</name>
    <dbReference type="NCBI Taxonomy" id="5514"/>
    <lineage>
        <taxon>Eukaryota</taxon>
        <taxon>Fungi</taxon>
        <taxon>Dikarya</taxon>
        <taxon>Ascomycota</taxon>
        <taxon>Pezizomycotina</taxon>
        <taxon>Sordariomycetes</taxon>
        <taxon>Hypocreomycetidae</taxon>
        <taxon>Hypocreales</taxon>
        <taxon>Nectriaceae</taxon>
        <taxon>Fusarium</taxon>
    </lineage>
</organism>
<dbReference type="EMBL" id="PXOF01000039">
    <property type="protein sequence ID" value="RGP71793.1"/>
    <property type="molecule type" value="Genomic_DNA"/>
</dbReference>
<evidence type="ECO:0000313" key="2">
    <source>
        <dbReference type="EMBL" id="RGP71793.1"/>
    </source>
</evidence>
<dbReference type="Proteomes" id="UP000266152">
    <property type="component" value="Unassembled WGS sequence"/>
</dbReference>
<gene>
    <name evidence="2" type="ORF">FSPOR_3159</name>
</gene>
<evidence type="ECO:0000313" key="3">
    <source>
        <dbReference type="Proteomes" id="UP000266152"/>
    </source>
</evidence>
<evidence type="ECO:0000256" key="1">
    <source>
        <dbReference type="SAM" id="MobiDB-lite"/>
    </source>
</evidence>
<dbReference type="AlphaFoldDB" id="A0A395SH76"/>
<feature type="region of interest" description="Disordered" evidence="1">
    <location>
        <begin position="56"/>
        <end position="75"/>
    </location>
</feature>
<protein>
    <submittedName>
        <fullName evidence="2">Pfs domain</fullName>
    </submittedName>
</protein>